<name>A0AAV7DJG1_ENGPU</name>
<evidence type="ECO:0000259" key="2">
    <source>
        <dbReference type="Pfam" id="PF09291"/>
    </source>
</evidence>
<evidence type="ECO:0000313" key="3">
    <source>
        <dbReference type="EMBL" id="KAG8596303.1"/>
    </source>
</evidence>
<keyword evidence="1" id="KW-0472">Membrane</keyword>
<dbReference type="SUPFAM" id="SSF48726">
    <property type="entry name" value="Immunoglobulin"/>
    <property type="match status" value="1"/>
</dbReference>
<accession>A0AAV7DJG1</accession>
<feature type="domain" description="T-cell receptor alpha chain constant" evidence="2">
    <location>
        <begin position="19"/>
        <end position="97"/>
    </location>
</feature>
<keyword evidence="1" id="KW-1133">Transmembrane helix</keyword>
<proteinExistence type="predicted"/>
<dbReference type="InterPro" id="IPR015370">
    <property type="entry name" value="TCR_alpha_C"/>
</dbReference>
<dbReference type="AlphaFoldDB" id="A0AAV7DJG1"/>
<reference evidence="3" key="1">
    <citation type="thesis" date="2020" institute="ProQuest LLC" country="789 East Eisenhower Parkway, Ann Arbor, MI, USA">
        <title>Comparative Genomics and Chromosome Evolution.</title>
        <authorList>
            <person name="Mudd A.B."/>
        </authorList>
    </citation>
    <scope>NUCLEOTIDE SEQUENCE</scope>
    <source>
        <strain evidence="3">237g6f4</strain>
        <tissue evidence="3">Blood</tissue>
    </source>
</reference>
<protein>
    <recommendedName>
        <fullName evidence="2">T-cell receptor alpha chain constant domain-containing protein</fullName>
    </recommendedName>
</protein>
<evidence type="ECO:0000313" key="4">
    <source>
        <dbReference type="Proteomes" id="UP000824782"/>
    </source>
</evidence>
<keyword evidence="4" id="KW-1185">Reference proteome</keyword>
<dbReference type="EMBL" id="WNYA01000001">
    <property type="protein sequence ID" value="KAG8596303.1"/>
    <property type="molecule type" value="Genomic_DNA"/>
</dbReference>
<dbReference type="InterPro" id="IPR036179">
    <property type="entry name" value="Ig-like_dom_sf"/>
</dbReference>
<feature type="transmembrane region" description="Helical" evidence="1">
    <location>
        <begin position="137"/>
        <end position="158"/>
    </location>
</feature>
<evidence type="ECO:0000256" key="1">
    <source>
        <dbReference type="SAM" id="Phobius"/>
    </source>
</evidence>
<gene>
    <name evidence="3" type="ORF">GDO81_001829</name>
</gene>
<dbReference type="InterPro" id="IPR013783">
    <property type="entry name" value="Ig-like_fold"/>
</dbReference>
<dbReference type="Pfam" id="PF09291">
    <property type="entry name" value="DUF1968"/>
    <property type="match status" value="1"/>
</dbReference>
<keyword evidence="1" id="KW-0812">Transmembrane</keyword>
<dbReference type="Proteomes" id="UP000824782">
    <property type="component" value="Unassembled WGS sequence"/>
</dbReference>
<organism evidence="3 4">
    <name type="scientific">Engystomops pustulosus</name>
    <name type="common">Tungara frog</name>
    <name type="synonym">Physalaemus pustulosus</name>
    <dbReference type="NCBI Taxonomy" id="76066"/>
    <lineage>
        <taxon>Eukaryota</taxon>
        <taxon>Metazoa</taxon>
        <taxon>Chordata</taxon>
        <taxon>Craniata</taxon>
        <taxon>Vertebrata</taxon>
        <taxon>Euteleostomi</taxon>
        <taxon>Amphibia</taxon>
        <taxon>Batrachia</taxon>
        <taxon>Anura</taxon>
        <taxon>Neobatrachia</taxon>
        <taxon>Hyloidea</taxon>
        <taxon>Leptodactylidae</taxon>
        <taxon>Leiuperinae</taxon>
        <taxon>Engystomops</taxon>
    </lineage>
</organism>
<comment type="caution">
    <text evidence="3">The sequence shown here is derived from an EMBL/GenBank/DDBJ whole genome shotgun (WGS) entry which is preliminary data.</text>
</comment>
<dbReference type="Gene3D" id="2.60.40.10">
    <property type="entry name" value="Immunoglobulins"/>
    <property type="match status" value="1"/>
</dbReference>
<sequence>MFGSGTKLVVNPETKREIPSIYPLKTNTEEAGLPNTVCLVTDFPSPDEKLHINDQEIKLDNKAVLDNSSNDVWRYSAVIWDWDNPSKDLSCAGKYGEKSVQPENIMTEEITSTCISLTINERFSTNPSMNTMSISVLGLRILTAKAIIFNLIITMHLWSS</sequence>